<name>A0ABW4EC94_9RHOB</name>
<dbReference type="RefSeq" id="WP_379911813.1">
    <property type="nucleotide sequence ID" value="NZ_JBHUDD010000001.1"/>
</dbReference>
<evidence type="ECO:0000313" key="1">
    <source>
        <dbReference type="EMBL" id="MFD1507812.1"/>
    </source>
</evidence>
<organism evidence="1 2">
    <name type="scientific">Lacimonas salitolerans</name>
    <dbReference type="NCBI Taxonomy" id="1323750"/>
    <lineage>
        <taxon>Bacteria</taxon>
        <taxon>Pseudomonadati</taxon>
        <taxon>Pseudomonadota</taxon>
        <taxon>Alphaproteobacteria</taxon>
        <taxon>Rhodobacterales</taxon>
        <taxon>Paracoccaceae</taxon>
        <taxon>Lacimonas</taxon>
    </lineage>
</organism>
<keyword evidence="1" id="KW-0378">Hydrolase</keyword>
<dbReference type="EMBL" id="JBHUDD010000001">
    <property type="protein sequence ID" value="MFD1507812.1"/>
    <property type="molecule type" value="Genomic_DNA"/>
</dbReference>
<gene>
    <name evidence="1" type="ORF">ACFTOW_00090</name>
</gene>
<reference evidence="2" key="1">
    <citation type="journal article" date="2019" name="Int. J. Syst. Evol. Microbiol.">
        <title>The Global Catalogue of Microorganisms (GCM) 10K type strain sequencing project: providing services to taxonomists for standard genome sequencing and annotation.</title>
        <authorList>
            <consortium name="The Broad Institute Genomics Platform"/>
            <consortium name="The Broad Institute Genome Sequencing Center for Infectious Disease"/>
            <person name="Wu L."/>
            <person name="Ma J."/>
        </authorList>
    </citation>
    <scope>NUCLEOTIDE SEQUENCE [LARGE SCALE GENOMIC DNA]</scope>
    <source>
        <strain evidence="2">CGMCC 1.12477</strain>
    </source>
</reference>
<protein>
    <submittedName>
        <fullName evidence="1">Acyl-CoA thioesterase</fullName>
        <ecNumber evidence="1">3.1.2.-</ecNumber>
    </submittedName>
</protein>
<evidence type="ECO:0000313" key="2">
    <source>
        <dbReference type="Proteomes" id="UP001597186"/>
    </source>
</evidence>
<dbReference type="EC" id="3.1.2.-" evidence="1"/>
<keyword evidence="2" id="KW-1185">Reference proteome</keyword>
<accession>A0ABW4EC94</accession>
<dbReference type="GO" id="GO:0016787">
    <property type="term" value="F:hydrolase activity"/>
    <property type="evidence" value="ECO:0007669"/>
    <property type="project" value="UniProtKB-KW"/>
</dbReference>
<dbReference type="Gene3D" id="3.10.129.10">
    <property type="entry name" value="Hotdog Thioesterase"/>
    <property type="match status" value="1"/>
</dbReference>
<sequence length="136" mass="15404">MAFQFRQEVLFRHCDPARIVFYPRYFEMLNDCVEALFATMPGHTFADMHANRAVPTARIETEFLAPSRLGDVLEFTLTFPRVGRSSLHTRFVATCDGETRLRAASVIVHVGTGLRPAPWPEDARAALMAHHEETSQ</sequence>
<dbReference type="CDD" id="cd00586">
    <property type="entry name" value="4HBT"/>
    <property type="match status" value="1"/>
</dbReference>
<dbReference type="Pfam" id="PF13279">
    <property type="entry name" value="4HBT_2"/>
    <property type="match status" value="1"/>
</dbReference>
<comment type="caution">
    <text evidence="1">The sequence shown here is derived from an EMBL/GenBank/DDBJ whole genome shotgun (WGS) entry which is preliminary data.</text>
</comment>
<proteinExistence type="predicted"/>
<dbReference type="InterPro" id="IPR029069">
    <property type="entry name" value="HotDog_dom_sf"/>
</dbReference>
<dbReference type="SUPFAM" id="SSF54637">
    <property type="entry name" value="Thioesterase/thiol ester dehydrase-isomerase"/>
    <property type="match status" value="1"/>
</dbReference>
<dbReference type="Proteomes" id="UP001597186">
    <property type="component" value="Unassembled WGS sequence"/>
</dbReference>